<name>A0ABT1NV35_9MICC</name>
<evidence type="ECO:0000313" key="1">
    <source>
        <dbReference type="EMBL" id="MCQ1951591.1"/>
    </source>
</evidence>
<dbReference type="Proteomes" id="UP001206924">
    <property type="component" value="Unassembled WGS sequence"/>
</dbReference>
<dbReference type="RefSeq" id="WP_255866599.1">
    <property type="nucleotide sequence ID" value="NZ_CP104263.1"/>
</dbReference>
<proteinExistence type="predicted"/>
<organism evidence="1 2">
    <name type="scientific">Arthrobacter jinronghuae</name>
    <dbReference type="NCBI Taxonomy" id="2964609"/>
    <lineage>
        <taxon>Bacteria</taxon>
        <taxon>Bacillati</taxon>
        <taxon>Actinomycetota</taxon>
        <taxon>Actinomycetes</taxon>
        <taxon>Micrococcales</taxon>
        <taxon>Micrococcaceae</taxon>
        <taxon>Arthrobacter</taxon>
    </lineage>
</organism>
<accession>A0ABT1NV35</accession>
<comment type="caution">
    <text evidence="1">The sequence shown here is derived from an EMBL/GenBank/DDBJ whole genome shotgun (WGS) entry which is preliminary data.</text>
</comment>
<gene>
    <name evidence="1" type="ORF">NNX28_16865</name>
</gene>
<sequence length="45" mass="4666">MSVPTIALRPPVVMPPKRERPAAANACTSCGHILTVTGECQGCSD</sequence>
<dbReference type="EMBL" id="JANFLP010000020">
    <property type="protein sequence ID" value="MCQ1951591.1"/>
    <property type="molecule type" value="Genomic_DNA"/>
</dbReference>
<keyword evidence="2" id="KW-1185">Reference proteome</keyword>
<reference evidence="1 2" key="1">
    <citation type="submission" date="2022-07" db="EMBL/GenBank/DDBJ databases">
        <title>Novel species in genus Arthrobacter.</title>
        <authorList>
            <person name="Liu Y."/>
        </authorList>
    </citation>
    <scope>NUCLEOTIDE SEQUENCE [LARGE SCALE GENOMIC DNA]</scope>
    <source>
        <strain evidence="2">zg-Y859</strain>
    </source>
</reference>
<protein>
    <submittedName>
        <fullName evidence="1">Uncharacterized protein</fullName>
    </submittedName>
</protein>
<evidence type="ECO:0000313" key="2">
    <source>
        <dbReference type="Proteomes" id="UP001206924"/>
    </source>
</evidence>